<dbReference type="AlphaFoldDB" id="S0EX26"/>
<name>S0EX26_CHTCT</name>
<evidence type="ECO:0000313" key="3">
    <source>
        <dbReference type="EMBL" id="CCW36480.1"/>
    </source>
</evidence>
<evidence type="ECO:0000313" key="4">
    <source>
        <dbReference type="Proteomes" id="UP000014227"/>
    </source>
</evidence>
<dbReference type="InParanoid" id="S0EX26"/>
<feature type="compositionally biased region" description="Polar residues" evidence="1">
    <location>
        <begin position="168"/>
        <end position="199"/>
    </location>
</feature>
<sequence length="430" mass="46766">MLTKRMIYPVCAVLGALTLLNGLQRQASALPQTTEGQVLQGMQNLYLSGPVLRFYANADPDAVPSIPDNLLQLANFSKGANRHIYLNVARVRQVIANDEALAVFLNDPNVGPRLQQALQQALLYAGLEANPNAGFNSYNELNAMFGGKRRARIAANPNRLLKRGGQVRPSSPLATPNPPNSATSVASDTQQTVGNSSAQPKKGANLKNFVADELQKAQAAAINDFTVLVGLSPDGRQATLYVLGSLPQQQNPDVPVSFTVEGRTYREGDADSAGNDQPSNYTLVDKLNLPAASQEARYFCYVYPLVTPDPTTQIDFTVRYWPAPFLSIIHDVALAHSGVSASPNTIYGWTAVPLTRLIRYNPKQALLDYVLDRAALGGDVQQAEQELLYGRARKRLLQNRAAQKRQALRRRPNQNLQGSPTVPQGNSGQN</sequence>
<dbReference type="RefSeq" id="WP_016483989.1">
    <property type="nucleotide sequence ID" value="NC_021487.1"/>
</dbReference>
<feature type="compositionally biased region" description="Basic residues" evidence="1">
    <location>
        <begin position="403"/>
        <end position="412"/>
    </location>
</feature>
<accession>S0EX26</accession>
<feature type="chain" id="PRO_5004486385" description="DUF4384 domain-containing protein" evidence="2">
    <location>
        <begin position="30"/>
        <end position="430"/>
    </location>
</feature>
<feature type="region of interest" description="Disordered" evidence="1">
    <location>
        <begin position="160"/>
        <end position="202"/>
    </location>
</feature>
<feature type="signal peptide" evidence="2">
    <location>
        <begin position="1"/>
        <end position="29"/>
    </location>
</feature>
<dbReference type="HOGENOM" id="CLU_637276_0_0_0"/>
<reference evidence="4" key="1">
    <citation type="submission" date="2013-03" db="EMBL/GenBank/DDBJ databases">
        <title>Genome sequence of Chthonomonas calidirosea, the first sequenced genome from the Armatimonadetes phylum (formally candidate division OP10).</title>
        <authorList>
            <person name="Lee K.C.Y."/>
            <person name="Morgan X.C."/>
            <person name="Dunfield P.F."/>
            <person name="Tamas I."/>
            <person name="Houghton K.M."/>
            <person name="Vyssotski M."/>
            <person name="Ryan J.L.J."/>
            <person name="Lagutin K."/>
            <person name="McDonald I.R."/>
            <person name="Stott M.B."/>
        </authorList>
    </citation>
    <scope>NUCLEOTIDE SEQUENCE [LARGE SCALE GENOMIC DNA]</scope>
    <source>
        <strain evidence="4">DSM 23976 / ICMP 18418 / T49</strain>
    </source>
</reference>
<feature type="compositionally biased region" description="Polar residues" evidence="1">
    <location>
        <begin position="413"/>
        <end position="430"/>
    </location>
</feature>
<evidence type="ECO:0008006" key="5">
    <source>
        <dbReference type="Google" id="ProtNLM"/>
    </source>
</evidence>
<organism evidence="3 4">
    <name type="scientific">Chthonomonas calidirosea (strain DSM 23976 / ICMP 18418 / T49)</name>
    <dbReference type="NCBI Taxonomy" id="1303518"/>
    <lineage>
        <taxon>Bacteria</taxon>
        <taxon>Bacillati</taxon>
        <taxon>Armatimonadota</taxon>
        <taxon>Chthonomonadia</taxon>
        <taxon>Chthonomonadales</taxon>
        <taxon>Chthonomonadaceae</taxon>
        <taxon>Chthonomonas</taxon>
    </lineage>
</organism>
<keyword evidence="4" id="KW-1185">Reference proteome</keyword>
<evidence type="ECO:0000256" key="1">
    <source>
        <dbReference type="SAM" id="MobiDB-lite"/>
    </source>
</evidence>
<gene>
    <name evidence="3" type="ORF">CCALI_02690</name>
</gene>
<protein>
    <recommendedName>
        <fullName evidence="5">DUF4384 domain-containing protein</fullName>
    </recommendedName>
</protein>
<dbReference type="PATRIC" id="fig|1303518.3.peg.2792"/>
<keyword evidence="2" id="KW-0732">Signal</keyword>
<feature type="region of interest" description="Disordered" evidence="1">
    <location>
        <begin position="403"/>
        <end position="430"/>
    </location>
</feature>
<dbReference type="KEGG" id="ccz:CCALI_02690"/>
<dbReference type="Proteomes" id="UP000014227">
    <property type="component" value="Chromosome I"/>
</dbReference>
<evidence type="ECO:0000256" key="2">
    <source>
        <dbReference type="SAM" id="SignalP"/>
    </source>
</evidence>
<dbReference type="EMBL" id="HF951689">
    <property type="protein sequence ID" value="CCW36480.1"/>
    <property type="molecule type" value="Genomic_DNA"/>
</dbReference>
<proteinExistence type="predicted"/>